<sequence>MALYTIRKSKKECFHIVSFKKKFLELISEADGWCIRVLIAKIIKDLSALKGRVVIDADSQDLINEVISKNGDFVFGEPGDYSMSLFFIDGLMISNSGMDYERMFDLITKFYKMLKEDKGQD</sequence>
<dbReference type="EMBL" id="PZKL01000037">
    <property type="protein sequence ID" value="PTH80005.1"/>
    <property type="molecule type" value="Genomic_DNA"/>
</dbReference>
<comment type="caution">
    <text evidence="1">The sequence shown here is derived from an EMBL/GenBank/DDBJ whole genome shotgun (WGS) entry which is preliminary data.</text>
</comment>
<evidence type="ECO:0000313" key="2">
    <source>
        <dbReference type="Proteomes" id="UP000241986"/>
    </source>
</evidence>
<dbReference type="Proteomes" id="UP000241986">
    <property type="component" value="Unassembled WGS sequence"/>
</dbReference>
<organism evidence="1 2">
    <name type="scientific">Aeromonas veronii</name>
    <dbReference type="NCBI Taxonomy" id="654"/>
    <lineage>
        <taxon>Bacteria</taxon>
        <taxon>Pseudomonadati</taxon>
        <taxon>Pseudomonadota</taxon>
        <taxon>Gammaproteobacteria</taxon>
        <taxon>Aeromonadales</taxon>
        <taxon>Aeromonadaceae</taxon>
        <taxon>Aeromonas</taxon>
    </lineage>
</organism>
<name>A0A2T4MZJ2_AERVE</name>
<proteinExistence type="predicted"/>
<dbReference type="RefSeq" id="WP_107683887.1">
    <property type="nucleotide sequence ID" value="NZ_PZKL01000037.1"/>
</dbReference>
<reference evidence="1 2" key="1">
    <citation type="submission" date="2018-03" db="EMBL/GenBank/DDBJ databases">
        <title>Aeromonas veronii whole genome sequencing and analysis.</title>
        <authorList>
            <person name="Xie H."/>
            <person name="Liu T."/>
            <person name="Wang K."/>
        </authorList>
    </citation>
    <scope>NUCLEOTIDE SEQUENCE [LARGE SCALE GENOMIC DNA]</scope>
    <source>
        <strain evidence="1 2">XH.VA.1</strain>
    </source>
</reference>
<evidence type="ECO:0000313" key="1">
    <source>
        <dbReference type="EMBL" id="PTH80005.1"/>
    </source>
</evidence>
<dbReference type="AlphaFoldDB" id="A0A2T4MZJ2"/>
<gene>
    <name evidence="1" type="ORF">DAA48_15690</name>
</gene>
<accession>A0A2T4MZJ2</accession>
<protein>
    <submittedName>
        <fullName evidence="1">Uncharacterized protein</fullName>
    </submittedName>
</protein>